<dbReference type="AlphaFoldDB" id="A0AAV1SKJ8"/>
<dbReference type="CDD" id="cd01098">
    <property type="entry name" value="PAN_AP_plant"/>
    <property type="match status" value="1"/>
</dbReference>
<reference evidence="6 7" key="1">
    <citation type="submission" date="2024-01" db="EMBL/GenBank/DDBJ databases">
        <authorList>
            <person name="Waweru B."/>
        </authorList>
    </citation>
    <scope>NUCLEOTIDE SEQUENCE [LARGE SCALE GENOMIC DNA]</scope>
</reference>
<dbReference type="PANTHER" id="PTHR32444">
    <property type="entry name" value="BULB-TYPE LECTIN DOMAIN-CONTAINING PROTEIN"/>
    <property type="match status" value="1"/>
</dbReference>
<feature type="region of interest" description="Disordered" evidence="3">
    <location>
        <begin position="23"/>
        <end position="49"/>
    </location>
</feature>
<evidence type="ECO:0000256" key="2">
    <source>
        <dbReference type="ARBA" id="ARBA00023157"/>
    </source>
</evidence>
<keyword evidence="1" id="KW-0732">Signal</keyword>
<accession>A0AAV1SKJ8</accession>
<evidence type="ECO:0000256" key="1">
    <source>
        <dbReference type="ARBA" id="ARBA00022729"/>
    </source>
</evidence>
<dbReference type="PANTHER" id="PTHR32444:SF130">
    <property type="entry name" value="RECEPTOR-LIKE SERINE_THREONINE-PROTEIN KINASE"/>
    <property type="match status" value="1"/>
</dbReference>
<keyword evidence="2" id="KW-1015">Disulfide bond</keyword>
<feature type="domain" description="Apple" evidence="5">
    <location>
        <begin position="209"/>
        <end position="291"/>
    </location>
</feature>
<evidence type="ECO:0000313" key="6">
    <source>
        <dbReference type="EMBL" id="CAK7350778.1"/>
    </source>
</evidence>
<feature type="transmembrane region" description="Helical" evidence="4">
    <location>
        <begin position="311"/>
        <end position="334"/>
    </location>
</feature>
<dbReference type="Proteomes" id="UP001314170">
    <property type="component" value="Unassembled WGS sequence"/>
</dbReference>
<dbReference type="InterPro" id="IPR003609">
    <property type="entry name" value="Pan_app"/>
</dbReference>
<comment type="caution">
    <text evidence="6">The sequence shown here is derived from an EMBL/GenBank/DDBJ whole genome shotgun (WGS) entry which is preliminary data.</text>
</comment>
<sequence length="422" mass="47755">MRRKVIVYTVKIENKVRVDPLKGCHHKRSGSDSWISKPKERLRSTDDPGIGDVSLRVNPNGSPQVFLYKGTKPSRRTAPWPWRSHGGGQPSPYNRSFVNAQDEIYVGYTIPDDSLVLITVVDYSGFLKKLTWQESESSDGQWKEIWREPQSRCDFYGWCGPNSLCEPADINRFECSCLLGFEPKCPRDWFLRDGCGGCVRKRLESSSVCEHGEGFVKVENVILPDTTAAVWVDMSMSRAECELECKTNCSCSAYASIEIPGQGDGCLTWYGELLDMKYGTTDSYDLFVRVDAYELAEYNRKSNGSGKRKDILAILAPSVASLWFLISLFAFLWLRKRAQKEARTLNLSVVSVHGNKLDRVGFFCLCWCSCVAYPGLQPTFYRWFHSIDLLPLMSSSTDSGKTKGKQVTDLDHNELEVDVELE</sequence>
<dbReference type="EMBL" id="CAWUPB010001184">
    <property type="protein sequence ID" value="CAK7350778.1"/>
    <property type="molecule type" value="Genomic_DNA"/>
</dbReference>
<protein>
    <recommendedName>
        <fullName evidence="5">Apple domain-containing protein</fullName>
    </recommendedName>
</protein>
<feature type="compositionally biased region" description="Basic and acidic residues" evidence="3">
    <location>
        <begin position="37"/>
        <end position="46"/>
    </location>
</feature>
<dbReference type="InterPro" id="IPR000858">
    <property type="entry name" value="S_locus_glycoprot_dom"/>
</dbReference>
<keyword evidence="7" id="KW-1185">Reference proteome</keyword>
<dbReference type="GO" id="GO:0048544">
    <property type="term" value="P:recognition of pollen"/>
    <property type="evidence" value="ECO:0007669"/>
    <property type="project" value="InterPro"/>
</dbReference>
<keyword evidence="4" id="KW-0812">Transmembrane</keyword>
<evidence type="ECO:0000259" key="5">
    <source>
        <dbReference type="PROSITE" id="PS50948"/>
    </source>
</evidence>
<name>A0AAV1SKJ8_9ROSI</name>
<dbReference type="Pfam" id="PF00954">
    <property type="entry name" value="S_locus_glycop"/>
    <property type="match status" value="1"/>
</dbReference>
<organism evidence="6 7">
    <name type="scientific">Dovyalis caffra</name>
    <dbReference type="NCBI Taxonomy" id="77055"/>
    <lineage>
        <taxon>Eukaryota</taxon>
        <taxon>Viridiplantae</taxon>
        <taxon>Streptophyta</taxon>
        <taxon>Embryophyta</taxon>
        <taxon>Tracheophyta</taxon>
        <taxon>Spermatophyta</taxon>
        <taxon>Magnoliopsida</taxon>
        <taxon>eudicotyledons</taxon>
        <taxon>Gunneridae</taxon>
        <taxon>Pentapetalae</taxon>
        <taxon>rosids</taxon>
        <taxon>fabids</taxon>
        <taxon>Malpighiales</taxon>
        <taxon>Salicaceae</taxon>
        <taxon>Flacourtieae</taxon>
        <taxon>Dovyalis</taxon>
    </lineage>
</organism>
<keyword evidence="4" id="KW-0472">Membrane</keyword>
<evidence type="ECO:0000256" key="4">
    <source>
        <dbReference type="SAM" id="Phobius"/>
    </source>
</evidence>
<dbReference type="Pfam" id="PF08276">
    <property type="entry name" value="PAN_2"/>
    <property type="match status" value="1"/>
</dbReference>
<gene>
    <name evidence="6" type="ORF">DCAF_LOCUS23522</name>
</gene>
<evidence type="ECO:0000313" key="7">
    <source>
        <dbReference type="Proteomes" id="UP001314170"/>
    </source>
</evidence>
<dbReference type="SMART" id="SM00473">
    <property type="entry name" value="PAN_AP"/>
    <property type="match status" value="1"/>
</dbReference>
<proteinExistence type="predicted"/>
<evidence type="ECO:0000256" key="3">
    <source>
        <dbReference type="SAM" id="MobiDB-lite"/>
    </source>
</evidence>
<dbReference type="PROSITE" id="PS50948">
    <property type="entry name" value="PAN"/>
    <property type="match status" value="1"/>
</dbReference>
<keyword evidence="4" id="KW-1133">Transmembrane helix</keyword>